<dbReference type="SUPFAM" id="SSF50978">
    <property type="entry name" value="WD40 repeat-like"/>
    <property type="match status" value="1"/>
</dbReference>
<dbReference type="InterPro" id="IPR019775">
    <property type="entry name" value="WD40_repeat_CS"/>
</dbReference>
<dbReference type="STRING" id="946122.A0A0C2SF65"/>
<dbReference type="EMBL" id="KN818281">
    <property type="protein sequence ID" value="KIL61705.1"/>
    <property type="molecule type" value="Genomic_DNA"/>
</dbReference>
<dbReference type="InterPro" id="IPR036322">
    <property type="entry name" value="WD40_repeat_dom_sf"/>
</dbReference>
<organism evidence="6 7">
    <name type="scientific">Amanita muscaria (strain Koide BX008)</name>
    <dbReference type="NCBI Taxonomy" id="946122"/>
    <lineage>
        <taxon>Eukaryota</taxon>
        <taxon>Fungi</taxon>
        <taxon>Dikarya</taxon>
        <taxon>Basidiomycota</taxon>
        <taxon>Agaricomycotina</taxon>
        <taxon>Agaricomycetes</taxon>
        <taxon>Agaricomycetidae</taxon>
        <taxon>Agaricales</taxon>
        <taxon>Pluteineae</taxon>
        <taxon>Amanitaceae</taxon>
        <taxon>Amanita</taxon>
    </lineage>
</organism>
<dbReference type="InParanoid" id="A0A0C2SF65"/>
<dbReference type="SMART" id="SM00320">
    <property type="entry name" value="WD40"/>
    <property type="match status" value="4"/>
</dbReference>
<keyword evidence="1 5" id="KW-0853">WD repeat</keyword>
<keyword evidence="3" id="KW-0647">Proteasome</keyword>
<dbReference type="Pfam" id="PF00400">
    <property type="entry name" value="WD40"/>
    <property type="match status" value="4"/>
</dbReference>
<dbReference type="PROSITE" id="PS00678">
    <property type="entry name" value="WD_REPEATS_1"/>
    <property type="match status" value="1"/>
</dbReference>
<evidence type="ECO:0000256" key="3">
    <source>
        <dbReference type="ARBA" id="ARBA00022942"/>
    </source>
</evidence>
<protein>
    <submittedName>
        <fullName evidence="6">Uncharacterized protein</fullName>
    </submittedName>
</protein>
<evidence type="ECO:0000313" key="7">
    <source>
        <dbReference type="Proteomes" id="UP000054549"/>
    </source>
</evidence>
<gene>
    <name evidence="6" type="ORF">M378DRAFT_187524</name>
</gene>
<dbReference type="HOGENOM" id="CLU_037051_3_0_1"/>
<evidence type="ECO:0000313" key="6">
    <source>
        <dbReference type="EMBL" id="KIL61705.1"/>
    </source>
</evidence>
<dbReference type="GO" id="GO:0000502">
    <property type="term" value="C:proteasome complex"/>
    <property type="evidence" value="ECO:0007669"/>
    <property type="project" value="UniProtKB-KW"/>
</dbReference>
<dbReference type="PANTHER" id="PTHR19857:SF19">
    <property type="entry name" value="26S PROTEASOME REGULATORY SUBUNIT RPN14"/>
    <property type="match status" value="1"/>
</dbReference>
<evidence type="ECO:0000256" key="2">
    <source>
        <dbReference type="ARBA" id="ARBA00022737"/>
    </source>
</evidence>
<evidence type="ECO:0000256" key="4">
    <source>
        <dbReference type="ARBA" id="ARBA00038321"/>
    </source>
</evidence>
<dbReference type="InterPro" id="IPR051179">
    <property type="entry name" value="WD_repeat_multifunction"/>
</dbReference>
<keyword evidence="2" id="KW-0677">Repeat</keyword>
<dbReference type="Gene3D" id="2.130.10.10">
    <property type="entry name" value="YVTN repeat-like/Quinoprotein amine dehydrogenase"/>
    <property type="match status" value="2"/>
</dbReference>
<dbReference type="PANTHER" id="PTHR19857">
    <property type="entry name" value="MITOCHONDRIAL DIVISION PROTEIN 1-RELATED"/>
    <property type="match status" value="1"/>
</dbReference>
<reference evidence="6 7" key="1">
    <citation type="submission" date="2014-04" db="EMBL/GenBank/DDBJ databases">
        <title>Evolutionary Origins and Diversification of the Mycorrhizal Mutualists.</title>
        <authorList>
            <consortium name="DOE Joint Genome Institute"/>
            <consortium name="Mycorrhizal Genomics Consortium"/>
            <person name="Kohler A."/>
            <person name="Kuo A."/>
            <person name="Nagy L.G."/>
            <person name="Floudas D."/>
            <person name="Copeland A."/>
            <person name="Barry K.W."/>
            <person name="Cichocki N."/>
            <person name="Veneault-Fourrey C."/>
            <person name="LaButti K."/>
            <person name="Lindquist E.A."/>
            <person name="Lipzen A."/>
            <person name="Lundell T."/>
            <person name="Morin E."/>
            <person name="Murat C."/>
            <person name="Riley R."/>
            <person name="Ohm R."/>
            <person name="Sun H."/>
            <person name="Tunlid A."/>
            <person name="Henrissat B."/>
            <person name="Grigoriev I.V."/>
            <person name="Hibbett D.S."/>
            <person name="Martin F."/>
        </authorList>
    </citation>
    <scope>NUCLEOTIDE SEQUENCE [LARGE SCALE GENOMIC DNA]</scope>
    <source>
        <strain evidence="6 7">Koide BX008</strain>
    </source>
</reference>
<proteinExistence type="inferred from homology"/>
<dbReference type="Proteomes" id="UP000054549">
    <property type="component" value="Unassembled WGS sequence"/>
</dbReference>
<dbReference type="AlphaFoldDB" id="A0A0C2SF65"/>
<dbReference type="PROSITE" id="PS50294">
    <property type="entry name" value="WD_REPEATS_REGION"/>
    <property type="match status" value="1"/>
</dbReference>
<feature type="repeat" description="WD" evidence="5">
    <location>
        <begin position="217"/>
        <end position="258"/>
    </location>
</feature>
<dbReference type="InterPro" id="IPR015943">
    <property type="entry name" value="WD40/YVTN_repeat-like_dom_sf"/>
</dbReference>
<keyword evidence="7" id="KW-1185">Reference proteome</keyword>
<evidence type="ECO:0000256" key="5">
    <source>
        <dbReference type="PROSITE-ProRule" id="PRU00221"/>
    </source>
</evidence>
<dbReference type="PROSITE" id="PS50082">
    <property type="entry name" value="WD_REPEATS_2"/>
    <property type="match status" value="1"/>
</dbReference>
<comment type="similarity">
    <text evidence="4">Belongs to the WD repeat PAAF1/RPN14 family.</text>
</comment>
<accession>A0A0C2SF65</accession>
<evidence type="ECO:0000256" key="1">
    <source>
        <dbReference type="ARBA" id="ARBA00022574"/>
    </source>
</evidence>
<sequence length="460" mass="49003">MDTITTVPIVNVQPSFPSVLQDVLDGLIPHEDVWVSCYLEPPVHSKLQAVLDESNRDQINLITKEGDAQIQGDSHTKSSFQVECRSLGTGKTTVITPLQEYSDPDVSNPRQPQRITAFDVSPDETQFAVGHLDGSVYIYPTTPVPFLNEKYSPQTIQPAIKKRGKPHLSGVSCLQFFPSSRVLLTAGLDFTLTIFPAEPFHESPQPEPQRLAPVRIMRSHTRSITAIGVVAPGKNVLSASLDSTVKIWDVPSGSVLSTLLSRSPVLSMAVGGRVGVAAPMNGSGAMAVDVPRPQIQPETENQLALCGLQNGTVEIFDLRTRSSIDHSSTSGGGLSAIAYSPTQNLFVTGSMKGIVAIYDIRGLTSAGPRPLGRFKRNSAGVEDVAFVTLNDSGEGSTGTIGLAIATTDGLPYIAGLEGENPRVAAELVGVDCDSIRGVRVGNGSVWCASDDSIVRRYSVS</sequence>
<name>A0A0C2SF65_AMAMK</name>
<dbReference type="InterPro" id="IPR001680">
    <property type="entry name" value="WD40_rpt"/>
</dbReference>
<dbReference type="OrthoDB" id="10257301at2759"/>